<protein>
    <submittedName>
        <fullName evidence="2">Uncharacterized protein</fullName>
    </submittedName>
</protein>
<evidence type="ECO:0000313" key="3">
    <source>
        <dbReference type="Proteomes" id="UP000749471"/>
    </source>
</evidence>
<comment type="caution">
    <text evidence="2">The sequence shown here is derived from an EMBL/GenBank/DDBJ whole genome shotgun (WGS) entry which is preliminary data.</text>
</comment>
<organism evidence="2 3">
    <name type="scientific">Tissierella simiarum</name>
    <dbReference type="NCBI Taxonomy" id="2841534"/>
    <lineage>
        <taxon>Bacteria</taxon>
        <taxon>Bacillati</taxon>
        <taxon>Bacillota</taxon>
        <taxon>Tissierellia</taxon>
        <taxon>Tissierellales</taxon>
        <taxon>Tissierellaceae</taxon>
        <taxon>Tissierella</taxon>
    </lineage>
</organism>
<dbReference type="RefSeq" id="WP_216515563.1">
    <property type="nucleotide sequence ID" value="NZ_JAHLPM010000001.1"/>
</dbReference>
<proteinExistence type="predicted"/>
<gene>
    <name evidence="2" type="ORF">KQI42_00105</name>
</gene>
<evidence type="ECO:0000256" key="1">
    <source>
        <dbReference type="SAM" id="Coils"/>
    </source>
</evidence>
<keyword evidence="1" id="KW-0175">Coiled coil</keyword>
<accession>A0ABS6E1T3</accession>
<dbReference type="EMBL" id="JAHLPM010000001">
    <property type="protein sequence ID" value="MBU5436390.1"/>
    <property type="molecule type" value="Genomic_DNA"/>
</dbReference>
<keyword evidence="3" id="KW-1185">Reference proteome</keyword>
<sequence>MDIKANRKIEEVLYEYYRKKKRIDSLKSKLIRIDNRIERLRKDIKECNVELDNPLKAIDYSREYVKSNSIVSSIERELDMAVDRIMRELELNLKEKYKVKGKIMNLEKQIENTEALLQKLNEEELRIIELRYNKELSYRQMEEELFMARSTLQRRKDKIIRSLVYETNKMGKYGG</sequence>
<evidence type="ECO:0000313" key="2">
    <source>
        <dbReference type="EMBL" id="MBU5436390.1"/>
    </source>
</evidence>
<dbReference type="Proteomes" id="UP000749471">
    <property type="component" value="Unassembled WGS sequence"/>
</dbReference>
<reference evidence="2 3" key="1">
    <citation type="submission" date="2021-06" db="EMBL/GenBank/DDBJ databases">
        <authorList>
            <person name="Sun Q."/>
            <person name="Li D."/>
        </authorList>
    </citation>
    <scope>NUCLEOTIDE SEQUENCE [LARGE SCALE GENOMIC DNA]</scope>
    <source>
        <strain evidence="2 3">MSJ-40</strain>
    </source>
</reference>
<feature type="coiled-coil region" evidence="1">
    <location>
        <begin position="23"/>
        <end position="50"/>
    </location>
</feature>
<name>A0ABS6E1T3_9FIRM</name>